<evidence type="ECO:0000313" key="4">
    <source>
        <dbReference type="Proteomes" id="UP001140091"/>
    </source>
</evidence>
<proteinExistence type="predicted"/>
<evidence type="ECO:0000256" key="1">
    <source>
        <dbReference type="SAM" id="MobiDB-lite"/>
    </source>
</evidence>
<gene>
    <name evidence="3" type="ORF">H1R20_g16566</name>
</gene>
<sequence>MVRAVLFSIGIASTSFVAGVAQPIGSFNQKDKFEREFVESVGDVDLASRADTAIDLVEGLAEREPFWFLAPLIASGAKAIKAAVDAKKAKKAAQKAAGGPPPPPKPKKQSKAKGGKKGKKGKREFLDEDTEDLELFQREAVEEFVRRYLEDSLESSFDRRDWVESLEALD</sequence>
<feature type="region of interest" description="Disordered" evidence="1">
    <location>
        <begin position="90"/>
        <end position="126"/>
    </location>
</feature>
<dbReference type="Proteomes" id="UP001140091">
    <property type="component" value="Unassembled WGS sequence"/>
</dbReference>
<comment type="caution">
    <text evidence="3">The sequence shown here is derived from an EMBL/GenBank/DDBJ whole genome shotgun (WGS) entry which is preliminary data.</text>
</comment>
<feature type="chain" id="PRO_5040847947" evidence="2">
    <location>
        <begin position="22"/>
        <end position="170"/>
    </location>
</feature>
<reference evidence="3" key="1">
    <citation type="submission" date="2022-06" db="EMBL/GenBank/DDBJ databases">
        <title>Genome Sequence of Candolleomyces eurysporus.</title>
        <authorList>
            <person name="Buettner E."/>
        </authorList>
    </citation>
    <scope>NUCLEOTIDE SEQUENCE</scope>
    <source>
        <strain evidence="3">VTCC 930004</strain>
    </source>
</reference>
<feature type="non-terminal residue" evidence="3">
    <location>
        <position position="1"/>
    </location>
</feature>
<accession>A0A9W8M8E1</accession>
<dbReference type="OrthoDB" id="10465213at2759"/>
<name>A0A9W8M8E1_9AGAR</name>
<dbReference type="AlphaFoldDB" id="A0A9W8M8E1"/>
<feature type="compositionally biased region" description="Basic residues" evidence="1">
    <location>
        <begin position="105"/>
        <end position="122"/>
    </location>
</feature>
<organism evidence="3 4">
    <name type="scientific">Candolleomyces eurysporus</name>
    <dbReference type="NCBI Taxonomy" id="2828524"/>
    <lineage>
        <taxon>Eukaryota</taxon>
        <taxon>Fungi</taxon>
        <taxon>Dikarya</taxon>
        <taxon>Basidiomycota</taxon>
        <taxon>Agaricomycotina</taxon>
        <taxon>Agaricomycetes</taxon>
        <taxon>Agaricomycetidae</taxon>
        <taxon>Agaricales</taxon>
        <taxon>Agaricineae</taxon>
        <taxon>Psathyrellaceae</taxon>
        <taxon>Candolleomyces</taxon>
    </lineage>
</organism>
<evidence type="ECO:0000256" key="2">
    <source>
        <dbReference type="SAM" id="SignalP"/>
    </source>
</evidence>
<dbReference type="EMBL" id="JANBPK010001878">
    <property type="protein sequence ID" value="KAJ2920527.1"/>
    <property type="molecule type" value="Genomic_DNA"/>
</dbReference>
<evidence type="ECO:0000313" key="3">
    <source>
        <dbReference type="EMBL" id="KAJ2920527.1"/>
    </source>
</evidence>
<feature type="signal peptide" evidence="2">
    <location>
        <begin position="1"/>
        <end position="21"/>
    </location>
</feature>
<keyword evidence="2" id="KW-0732">Signal</keyword>
<keyword evidence="4" id="KW-1185">Reference proteome</keyword>
<protein>
    <submittedName>
        <fullName evidence="3">Uncharacterized protein</fullName>
    </submittedName>
</protein>